<comment type="subcellular location">
    <subcellularLocation>
        <location evidence="1">Secreted</location>
    </subcellularLocation>
</comment>
<dbReference type="SMART" id="SM00134">
    <property type="entry name" value="LU"/>
    <property type="match status" value="2"/>
</dbReference>
<dbReference type="Gene3D" id="2.10.60.10">
    <property type="entry name" value="CD59"/>
    <property type="match status" value="1"/>
</dbReference>
<evidence type="ECO:0000313" key="5">
    <source>
        <dbReference type="EMBL" id="GCB67254.1"/>
    </source>
</evidence>
<dbReference type="InterPro" id="IPR016054">
    <property type="entry name" value="LY6_UPA_recep-like"/>
</dbReference>
<dbReference type="Pfam" id="PF00021">
    <property type="entry name" value="UPAR_LY6"/>
    <property type="match status" value="3"/>
</dbReference>
<dbReference type="EMBL" id="BFAA01007089">
    <property type="protein sequence ID" value="GCB67254.1"/>
    <property type="molecule type" value="Genomic_DNA"/>
</dbReference>
<accession>A0A401P296</accession>
<feature type="signal peptide" evidence="3">
    <location>
        <begin position="1"/>
        <end position="19"/>
    </location>
</feature>
<dbReference type="CDD" id="cd23572">
    <property type="entry name" value="TFP_LU_ECD_PINLYP_rpt2"/>
    <property type="match status" value="1"/>
</dbReference>
<keyword evidence="3" id="KW-0732">Signal</keyword>
<dbReference type="PANTHER" id="PTHR20914:SF9">
    <property type="entry name" value="COILED, ISOFORM A"/>
    <property type="match status" value="1"/>
</dbReference>
<proteinExistence type="predicted"/>
<evidence type="ECO:0000313" key="6">
    <source>
        <dbReference type="Proteomes" id="UP000288216"/>
    </source>
</evidence>
<evidence type="ECO:0000256" key="2">
    <source>
        <dbReference type="ARBA" id="ARBA00022525"/>
    </source>
</evidence>
<dbReference type="Proteomes" id="UP000288216">
    <property type="component" value="Unassembled WGS sequence"/>
</dbReference>
<reference evidence="5 6" key="1">
    <citation type="journal article" date="2018" name="Nat. Ecol. Evol.">
        <title>Shark genomes provide insights into elasmobranch evolution and the origin of vertebrates.</title>
        <authorList>
            <person name="Hara Y"/>
            <person name="Yamaguchi K"/>
            <person name="Onimaru K"/>
            <person name="Kadota M"/>
            <person name="Koyanagi M"/>
            <person name="Keeley SD"/>
            <person name="Tatsumi K"/>
            <person name="Tanaka K"/>
            <person name="Motone F"/>
            <person name="Kageyama Y"/>
            <person name="Nozu R"/>
            <person name="Adachi N"/>
            <person name="Nishimura O"/>
            <person name="Nakagawa R"/>
            <person name="Tanegashima C"/>
            <person name="Kiyatake I"/>
            <person name="Matsumoto R"/>
            <person name="Murakumo K"/>
            <person name="Nishida K"/>
            <person name="Terakita A"/>
            <person name="Kuratani S"/>
            <person name="Sato K"/>
            <person name="Hyodo S Kuraku.S."/>
        </authorList>
    </citation>
    <scope>NUCLEOTIDE SEQUENCE [LARGE SCALE GENOMIC DNA]</scope>
</reference>
<dbReference type="PANTHER" id="PTHR20914">
    <property type="entry name" value="LY6/PLAUR DOMAIN-CONTAINING PROTEIN 8"/>
    <property type="match status" value="1"/>
</dbReference>
<keyword evidence="6" id="KW-1185">Reference proteome</keyword>
<dbReference type="STRING" id="75743.A0A401P296"/>
<dbReference type="InterPro" id="IPR045860">
    <property type="entry name" value="Snake_toxin-like_sf"/>
</dbReference>
<feature type="domain" description="UPAR/Ly6" evidence="4">
    <location>
        <begin position="22"/>
        <end position="107"/>
    </location>
</feature>
<dbReference type="OMA" id="ISGEIRC"/>
<name>A0A401P296_SCYTO</name>
<dbReference type="InterPro" id="IPR050918">
    <property type="entry name" value="CNF-like_PLA2_Inhibitor"/>
</dbReference>
<protein>
    <recommendedName>
        <fullName evidence="4">UPAR/Ly6 domain-containing protein</fullName>
    </recommendedName>
</protein>
<sequence length="248" mass="26822">MKHLFVIAIVCSCVIEVRSVLCWRCSGKTCQRIVRFCPSDNTCQTTSITRSTGEINTTLIEQDCPQITQEVSFTSRLAFGSKSVKSCTGNQCNDETVADPSNRTENGLECYGCFASTSESCTKSEEKVKCVGQEDRCFYGSGTQSLASFGSSFFIKGCVTKNVCNGSANLNEFLVSLDAQTSCCQGNLCNVGSAGPLLCNRCSGKTCTPIPVLCPSSSRSCETVSLTQFIGNVTLRFTKETFNIVWTL</sequence>
<dbReference type="GO" id="GO:0005576">
    <property type="term" value="C:extracellular region"/>
    <property type="evidence" value="ECO:0007669"/>
    <property type="project" value="UniProtKB-SubCell"/>
</dbReference>
<feature type="domain" description="UPAR/Ly6" evidence="4">
    <location>
        <begin position="108"/>
        <end position="198"/>
    </location>
</feature>
<feature type="chain" id="PRO_5019514979" description="UPAR/Ly6 domain-containing protein" evidence="3">
    <location>
        <begin position="20"/>
        <end position="248"/>
    </location>
</feature>
<keyword evidence="2" id="KW-0964">Secreted</keyword>
<organism evidence="5 6">
    <name type="scientific">Scyliorhinus torazame</name>
    <name type="common">Cloudy catshark</name>
    <name type="synonym">Catulus torazame</name>
    <dbReference type="NCBI Taxonomy" id="75743"/>
    <lineage>
        <taxon>Eukaryota</taxon>
        <taxon>Metazoa</taxon>
        <taxon>Chordata</taxon>
        <taxon>Craniata</taxon>
        <taxon>Vertebrata</taxon>
        <taxon>Chondrichthyes</taxon>
        <taxon>Elasmobranchii</taxon>
        <taxon>Galeomorphii</taxon>
        <taxon>Galeoidea</taxon>
        <taxon>Carcharhiniformes</taxon>
        <taxon>Scyliorhinidae</taxon>
        <taxon>Scyliorhinus</taxon>
    </lineage>
</organism>
<evidence type="ECO:0000259" key="4">
    <source>
        <dbReference type="SMART" id="SM00134"/>
    </source>
</evidence>
<evidence type="ECO:0000256" key="1">
    <source>
        <dbReference type="ARBA" id="ARBA00004613"/>
    </source>
</evidence>
<dbReference type="SUPFAM" id="SSF57302">
    <property type="entry name" value="Snake toxin-like"/>
    <property type="match status" value="1"/>
</dbReference>
<comment type="caution">
    <text evidence="5">The sequence shown here is derived from an EMBL/GenBank/DDBJ whole genome shotgun (WGS) entry which is preliminary data.</text>
</comment>
<gene>
    <name evidence="5" type="ORF">scyTo_0013678</name>
</gene>
<dbReference type="AlphaFoldDB" id="A0A401P296"/>
<evidence type="ECO:0000256" key="3">
    <source>
        <dbReference type="SAM" id="SignalP"/>
    </source>
</evidence>
<dbReference type="OrthoDB" id="5945173at2759"/>